<evidence type="ECO:0000313" key="13">
    <source>
        <dbReference type="Proteomes" id="UP000077603"/>
    </source>
</evidence>
<dbReference type="SUPFAM" id="SSF56935">
    <property type="entry name" value="Porins"/>
    <property type="match status" value="1"/>
</dbReference>
<proteinExistence type="inferred from homology"/>
<keyword evidence="5 9" id="KW-0798">TonB box</keyword>
<dbReference type="Gene3D" id="2.40.170.20">
    <property type="entry name" value="TonB-dependent receptor, beta-barrel domain"/>
    <property type="match status" value="1"/>
</dbReference>
<dbReference type="InterPro" id="IPR036942">
    <property type="entry name" value="Beta-barrel_TonB_sf"/>
</dbReference>
<dbReference type="eggNOG" id="COG4771">
    <property type="taxonomic scope" value="Bacteria"/>
</dbReference>
<evidence type="ECO:0000256" key="5">
    <source>
        <dbReference type="ARBA" id="ARBA00023077"/>
    </source>
</evidence>
<comment type="similarity">
    <text evidence="8 9">Belongs to the TonB-dependent receptor family.</text>
</comment>
<evidence type="ECO:0000256" key="7">
    <source>
        <dbReference type="ARBA" id="ARBA00023237"/>
    </source>
</evidence>
<keyword evidence="7 8" id="KW-0998">Cell outer membrane</keyword>
<dbReference type="EMBL" id="CP015614">
    <property type="protein sequence ID" value="ANF55052.1"/>
    <property type="molecule type" value="Genomic_DNA"/>
</dbReference>
<dbReference type="AlphaFoldDB" id="A0A172Y7B7"/>
<dbReference type="PANTHER" id="PTHR47234">
    <property type="match status" value="1"/>
</dbReference>
<keyword evidence="6 8" id="KW-0472">Membrane</keyword>
<dbReference type="PANTHER" id="PTHR47234:SF2">
    <property type="entry name" value="TONB-DEPENDENT RECEPTOR"/>
    <property type="match status" value="1"/>
</dbReference>
<reference evidence="12 13" key="1">
    <citation type="journal article" date="2014" name="Genome Announc.">
        <title>Genome Sequence of a Promising Hydrogen-Producing Facultative Anaerobic Bacterium, Brevundimonas naejangsanensis Strain B1.</title>
        <authorList>
            <person name="Su H."/>
            <person name="Zhang T."/>
            <person name="Bao M."/>
            <person name="Jiang Y."/>
            <person name="Wang Y."/>
            <person name="Tan T."/>
        </authorList>
    </citation>
    <scope>NUCLEOTIDE SEQUENCE [LARGE SCALE GENOMIC DNA]</scope>
    <source>
        <strain evidence="12 13">B1</strain>
    </source>
</reference>
<sequence length="1146" mass="125163">MQLDLIWLRQSCGGSWFVPCRNVRLNCMRITRSRLLGSTVLISAIAAAGVASAQVAEQPASDAQATEVGEIVVTGSRIRRSAANAPTPIIQVTQEEILSTGQTSLIDYLATIPALQNSTVPSDTTGSSLNTGGLSLANLRSLGANRTLTLVDGRRHVGSSGGELSVDVDAIPRLLIQNVEIITGGASSVYGADAVSGVLNFILKKDFEGLEIDANYGQINDNGEATRRISGLIGKNFFDDRLNVYAHAEYEKIDNVDSMDIDWIRRGPARLAIDADPTNNSYDGRLDAQVFYGLNRLDILPWGQTTLANLQRPSDLTNPNVPYQNCFSDGDFTYAANCYGIMPGKTFVYDGGAAREANFGQRVGNVGINRPYNIGGDGMPIGEVAGYSRIPASESQRYQVGTNFKVTDSINFHASAKYITEETFMRGQPTFFDVDLDNDSYGAGETNSIWATSAFDLRWDDNAFLPQSMKSAIANNKIDIYAPPTAQNAGELIGSQALPIARHSFFGPERSQKNTRDLQRYVVGFDGDHGPIGFAKSLSWDLGYTYGKVEIENIERGVDVQRMALAADAVVDTTGLLGSAGAVVCRSALLNARGVPMREVNEKGQVIQAGLYDPVRGGDLRETEYGRNAIAQCTPLNIFGAGNQSAEALDYVDAFVRVEEMNEQHQLLGSISTELWDFWGAGNLGFAFGGEWRKETTSAVGRSSTAGDRLLFLNTGADFPEVSYESKELFAEVSVPLFRDSFMGEYAELSGSYRWADYSTVGNVDVYGVNLVYRPIRDLTFKTSFNTSVRVPNLGENYSPYGQTFANNFSDPCATANIANLDDQEIKANRVKNCTALAAQQGLSFDFAGATATNTDDFRPNYTSGIAGVSGGNPDLKPEESESFTFSTVYQPSYVPGLTLSLDYYEIRIDKVIAAVSAAGIAANCVSGAELNMDACNSIFRNNPNIPFGMGAPSGDPIGGFIERSFNYAALETRGLDFGANYSWDTADWGKNWGSFDWRLQGSWLIEQKQYLNEADPSDYNELAASIGLSGTNAYPRVRMASSLSWRPNDIWNVNWTADWQSATNIVRARDFVNNADSRLADQMDTGNFVRHDLTVRYNVREDLTLRAGVVNLFDAEQRDILGTTIYSNFDPYGRRFFVGLNFRPF</sequence>
<comment type="subcellular location">
    <subcellularLocation>
        <location evidence="1 8">Cell outer membrane</location>
        <topology evidence="1 8">Multi-pass membrane protein</topology>
    </subcellularLocation>
</comment>
<protein>
    <recommendedName>
        <fullName evidence="14">TonB-dependent receptor</fullName>
    </recommendedName>
</protein>
<dbReference type="Pfam" id="PF00593">
    <property type="entry name" value="TonB_dep_Rec_b-barrel"/>
    <property type="match status" value="1"/>
</dbReference>
<evidence type="ECO:0000256" key="6">
    <source>
        <dbReference type="ARBA" id="ARBA00023136"/>
    </source>
</evidence>
<dbReference type="InterPro" id="IPR039426">
    <property type="entry name" value="TonB-dep_rcpt-like"/>
</dbReference>
<accession>A0A172Y7B7</accession>
<dbReference type="eggNOG" id="COG1629">
    <property type="taxonomic scope" value="Bacteria"/>
</dbReference>
<dbReference type="PROSITE" id="PS52016">
    <property type="entry name" value="TONB_DEPENDENT_REC_3"/>
    <property type="match status" value="1"/>
</dbReference>
<dbReference type="InterPro" id="IPR000531">
    <property type="entry name" value="Beta-barrel_TonB"/>
</dbReference>
<evidence type="ECO:0000313" key="12">
    <source>
        <dbReference type="EMBL" id="ANF55052.1"/>
    </source>
</evidence>
<dbReference type="STRING" id="588932.DA69_09990"/>
<evidence type="ECO:0000256" key="9">
    <source>
        <dbReference type="RuleBase" id="RU003357"/>
    </source>
</evidence>
<dbReference type="GO" id="GO:0009279">
    <property type="term" value="C:cell outer membrane"/>
    <property type="evidence" value="ECO:0007669"/>
    <property type="project" value="UniProtKB-SubCell"/>
</dbReference>
<evidence type="ECO:0000256" key="1">
    <source>
        <dbReference type="ARBA" id="ARBA00004571"/>
    </source>
</evidence>
<dbReference type="InterPro" id="IPR037066">
    <property type="entry name" value="Plug_dom_sf"/>
</dbReference>
<keyword evidence="4 8" id="KW-0812">Transmembrane</keyword>
<keyword evidence="2 8" id="KW-0813">Transport</keyword>
<name>A0A172Y7B7_9CAUL</name>
<evidence type="ECO:0000259" key="10">
    <source>
        <dbReference type="Pfam" id="PF00593"/>
    </source>
</evidence>
<dbReference type="Gene3D" id="2.170.130.10">
    <property type="entry name" value="TonB-dependent receptor, plug domain"/>
    <property type="match status" value="1"/>
</dbReference>
<gene>
    <name evidence="12" type="ORF">DA69_09990</name>
</gene>
<evidence type="ECO:0000256" key="2">
    <source>
        <dbReference type="ARBA" id="ARBA00022448"/>
    </source>
</evidence>
<evidence type="ECO:0000256" key="3">
    <source>
        <dbReference type="ARBA" id="ARBA00022452"/>
    </source>
</evidence>
<keyword evidence="13" id="KW-1185">Reference proteome</keyword>
<organism evidence="12 13">
    <name type="scientific">Brevundimonas naejangsanensis</name>
    <dbReference type="NCBI Taxonomy" id="588932"/>
    <lineage>
        <taxon>Bacteria</taxon>
        <taxon>Pseudomonadati</taxon>
        <taxon>Pseudomonadota</taxon>
        <taxon>Alphaproteobacteria</taxon>
        <taxon>Caulobacterales</taxon>
        <taxon>Caulobacteraceae</taxon>
        <taxon>Brevundimonas</taxon>
    </lineage>
</organism>
<dbReference type="KEGG" id="bne:DA69_09990"/>
<feature type="domain" description="TonB-dependent receptor-like beta-barrel" evidence="10">
    <location>
        <begin position="661"/>
        <end position="1113"/>
    </location>
</feature>
<evidence type="ECO:0000256" key="8">
    <source>
        <dbReference type="PROSITE-ProRule" id="PRU01360"/>
    </source>
</evidence>
<feature type="domain" description="TonB-dependent receptor plug" evidence="11">
    <location>
        <begin position="83"/>
        <end position="198"/>
    </location>
</feature>
<evidence type="ECO:0000256" key="4">
    <source>
        <dbReference type="ARBA" id="ARBA00022692"/>
    </source>
</evidence>
<dbReference type="InterPro" id="IPR012910">
    <property type="entry name" value="Plug_dom"/>
</dbReference>
<evidence type="ECO:0008006" key="14">
    <source>
        <dbReference type="Google" id="ProtNLM"/>
    </source>
</evidence>
<dbReference type="Pfam" id="PF07715">
    <property type="entry name" value="Plug"/>
    <property type="match status" value="1"/>
</dbReference>
<keyword evidence="3 8" id="KW-1134">Transmembrane beta strand</keyword>
<dbReference type="Proteomes" id="UP000077603">
    <property type="component" value="Chromosome"/>
</dbReference>
<evidence type="ECO:0000259" key="11">
    <source>
        <dbReference type="Pfam" id="PF07715"/>
    </source>
</evidence>